<name>A0AAN8UX08_9MAGN</name>
<dbReference type="InterPro" id="IPR011205">
    <property type="entry name" value="UCP015417_vWA"/>
</dbReference>
<sequence length="117" mass="13291">MIKRVLVFSDMEFDQASANNWETDYEAIVWKFMEQGYGSAVPEIVFWNLRDSHSTPTPGTQKGVALVSGFSENLLKLFLEKNGILNAESVMELQSVVRCTASCLCLTEEFTVYIYDF</sequence>
<dbReference type="Pfam" id="PF25043">
    <property type="entry name" value="DUF7788"/>
    <property type="match status" value="1"/>
</dbReference>
<dbReference type="EMBL" id="JBAMMX010000018">
    <property type="protein sequence ID" value="KAK6923530.1"/>
    <property type="molecule type" value="Genomic_DNA"/>
</dbReference>
<accession>A0AAN8UX08</accession>
<proteinExistence type="predicted"/>
<gene>
    <name evidence="2" type="ORF">RJ641_011834</name>
</gene>
<organism evidence="2 3">
    <name type="scientific">Dillenia turbinata</name>
    <dbReference type="NCBI Taxonomy" id="194707"/>
    <lineage>
        <taxon>Eukaryota</taxon>
        <taxon>Viridiplantae</taxon>
        <taxon>Streptophyta</taxon>
        <taxon>Embryophyta</taxon>
        <taxon>Tracheophyta</taxon>
        <taxon>Spermatophyta</taxon>
        <taxon>Magnoliopsida</taxon>
        <taxon>eudicotyledons</taxon>
        <taxon>Gunneridae</taxon>
        <taxon>Pentapetalae</taxon>
        <taxon>Dilleniales</taxon>
        <taxon>Dilleniaceae</taxon>
        <taxon>Dillenia</taxon>
    </lineage>
</organism>
<reference evidence="2 3" key="1">
    <citation type="submission" date="2023-12" db="EMBL/GenBank/DDBJ databases">
        <title>A high-quality genome assembly for Dillenia turbinata (Dilleniales).</title>
        <authorList>
            <person name="Chanderbali A."/>
        </authorList>
    </citation>
    <scope>NUCLEOTIDE SEQUENCE [LARGE SCALE GENOMIC DNA]</scope>
    <source>
        <strain evidence="2">LSX21</strain>
        <tissue evidence="2">Leaf</tissue>
    </source>
</reference>
<evidence type="ECO:0000313" key="3">
    <source>
        <dbReference type="Proteomes" id="UP001370490"/>
    </source>
</evidence>
<dbReference type="Proteomes" id="UP001370490">
    <property type="component" value="Unassembled WGS sequence"/>
</dbReference>
<dbReference type="AlphaFoldDB" id="A0AAN8UX08"/>
<dbReference type="PANTHER" id="PTHR31373">
    <property type="entry name" value="OS06G0652100 PROTEIN"/>
    <property type="match status" value="1"/>
</dbReference>
<feature type="domain" description="DUF7788" evidence="1">
    <location>
        <begin position="1"/>
        <end position="89"/>
    </location>
</feature>
<dbReference type="PANTHER" id="PTHR31373:SF17">
    <property type="entry name" value="OS06G0652100 PROTEIN"/>
    <property type="match status" value="1"/>
</dbReference>
<protein>
    <submittedName>
        <fullName evidence="2">Uncharacterized conserved protein UCP015417, vWA</fullName>
    </submittedName>
</protein>
<keyword evidence="3" id="KW-1185">Reference proteome</keyword>
<evidence type="ECO:0000259" key="1">
    <source>
        <dbReference type="Pfam" id="PF25043"/>
    </source>
</evidence>
<dbReference type="InterPro" id="IPR056690">
    <property type="entry name" value="DUF7788"/>
</dbReference>
<evidence type="ECO:0000313" key="2">
    <source>
        <dbReference type="EMBL" id="KAK6923530.1"/>
    </source>
</evidence>
<comment type="caution">
    <text evidence="2">The sequence shown here is derived from an EMBL/GenBank/DDBJ whole genome shotgun (WGS) entry which is preliminary data.</text>
</comment>